<sequence length="120" mass="12792">MKTLNSAISSPKEAISGAINSQNLQTEVPPQPPSHVYPPGSQPPSHVYPPGSQPPSHVYPPGFQPPSQTYFHGYQAQNFQKPLISSFPNPYTLQPGNQQNANTHLLHAGGFPFGAGIPGV</sequence>
<feature type="compositionally biased region" description="Polar residues" evidence="1">
    <location>
        <begin position="18"/>
        <end position="28"/>
    </location>
</feature>
<dbReference type="AlphaFoldDB" id="A0A098VSW6"/>
<dbReference type="Proteomes" id="UP000029725">
    <property type="component" value="Unassembled WGS sequence"/>
</dbReference>
<feature type="region of interest" description="Disordered" evidence="1">
    <location>
        <begin position="1"/>
        <end position="70"/>
    </location>
</feature>
<comment type="caution">
    <text evidence="2">The sequence shown here is derived from an EMBL/GenBank/DDBJ whole genome shotgun (WGS) entry which is preliminary data.</text>
</comment>
<protein>
    <submittedName>
        <fullName evidence="2">Uncharacterized protein</fullName>
    </submittedName>
</protein>
<dbReference type="EMBL" id="JMKJ01000510">
    <property type="protein sequence ID" value="KGG50801.1"/>
    <property type="molecule type" value="Genomic_DNA"/>
</dbReference>
<proteinExistence type="predicted"/>
<name>A0A098VSW6_9MICR</name>
<keyword evidence="3" id="KW-1185">Reference proteome</keyword>
<reference evidence="2 3" key="1">
    <citation type="submission" date="2014-04" db="EMBL/GenBank/DDBJ databases">
        <title>A new species of microsporidia sheds light on the evolution of extreme parasitism.</title>
        <authorList>
            <person name="Haag K.L."/>
            <person name="James T.Y."/>
            <person name="Larsson R."/>
            <person name="Schaer T.M."/>
            <person name="Refardt D."/>
            <person name="Pombert J.-F."/>
            <person name="Ebert D."/>
        </authorList>
    </citation>
    <scope>NUCLEOTIDE SEQUENCE [LARGE SCALE GENOMIC DNA]</scope>
    <source>
        <strain evidence="2 3">UGP3</strain>
        <tissue evidence="2">Spores</tissue>
    </source>
</reference>
<evidence type="ECO:0000313" key="3">
    <source>
        <dbReference type="Proteomes" id="UP000029725"/>
    </source>
</evidence>
<accession>A0A098VSW6</accession>
<dbReference type="GeneID" id="25260319"/>
<dbReference type="HOGENOM" id="CLU_2050203_0_0_1"/>
<organism evidence="2 3">
    <name type="scientific">Mitosporidium daphniae</name>
    <dbReference type="NCBI Taxonomy" id="1485682"/>
    <lineage>
        <taxon>Eukaryota</taxon>
        <taxon>Fungi</taxon>
        <taxon>Fungi incertae sedis</taxon>
        <taxon>Microsporidia</taxon>
        <taxon>Mitosporidium</taxon>
    </lineage>
</organism>
<feature type="compositionally biased region" description="Pro residues" evidence="1">
    <location>
        <begin position="29"/>
        <end position="42"/>
    </location>
</feature>
<evidence type="ECO:0000313" key="2">
    <source>
        <dbReference type="EMBL" id="KGG50801.1"/>
    </source>
</evidence>
<evidence type="ECO:0000256" key="1">
    <source>
        <dbReference type="SAM" id="MobiDB-lite"/>
    </source>
</evidence>
<dbReference type="RefSeq" id="XP_013237228.1">
    <property type="nucleotide sequence ID" value="XM_013381774.1"/>
</dbReference>
<gene>
    <name evidence="2" type="ORF">DI09_55p180</name>
</gene>
<dbReference type="VEuPathDB" id="MicrosporidiaDB:DI09_55p180"/>